<evidence type="ECO:0000256" key="3">
    <source>
        <dbReference type="ARBA" id="ARBA00012438"/>
    </source>
</evidence>
<evidence type="ECO:0000256" key="6">
    <source>
        <dbReference type="ARBA" id="ARBA00022777"/>
    </source>
</evidence>
<dbReference type="InterPro" id="IPR004358">
    <property type="entry name" value="Sig_transdc_His_kin-like_C"/>
</dbReference>
<name>A0A6N4TIB5_9FIRM</name>
<organism evidence="10 11">
    <name type="scientific">Amedibacterium intestinale</name>
    <dbReference type="NCBI Taxonomy" id="2583452"/>
    <lineage>
        <taxon>Bacteria</taxon>
        <taxon>Bacillati</taxon>
        <taxon>Bacillota</taxon>
        <taxon>Erysipelotrichia</taxon>
        <taxon>Erysipelotrichales</taxon>
        <taxon>Erysipelotrichaceae</taxon>
        <taxon>Amedibacterium</taxon>
    </lineage>
</organism>
<keyword evidence="8" id="KW-0812">Transmembrane</keyword>
<dbReference type="SMART" id="SM00387">
    <property type="entry name" value="HATPase_c"/>
    <property type="match status" value="1"/>
</dbReference>
<dbReference type="GO" id="GO:0005886">
    <property type="term" value="C:plasma membrane"/>
    <property type="evidence" value="ECO:0007669"/>
    <property type="project" value="TreeGrafter"/>
</dbReference>
<dbReference type="Proteomes" id="UP000464754">
    <property type="component" value="Chromosome"/>
</dbReference>
<dbReference type="InterPro" id="IPR036097">
    <property type="entry name" value="HisK_dim/P_sf"/>
</dbReference>
<evidence type="ECO:0000256" key="7">
    <source>
        <dbReference type="ARBA" id="ARBA00023012"/>
    </source>
</evidence>
<dbReference type="PANTHER" id="PTHR45453">
    <property type="entry name" value="PHOSPHATE REGULON SENSOR PROTEIN PHOR"/>
    <property type="match status" value="1"/>
</dbReference>
<dbReference type="KEGG" id="aarg:Aargi30884_11270"/>
<dbReference type="InterPro" id="IPR050351">
    <property type="entry name" value="BphY/WalK/GraS-like"/>
</dbReference>
<reference evidence="11" key="1">
    <citation type="submission" date="2019-05" db="EMBL/GenBank/DDBJ databases">
        <title>Complete genome sequencing of Absiella argi strain JCM 30884.</title>
        <authorList>
            <person name="Sakamoto M."/>
            <person name="Murakami T."/>
            <person name="Mori H."/>
        </authorList>
    </citation>
    <scope>NUCLEOTIDE SEQUENCE [LARGE SCALE GENOMIC DNA]</scope>
    <source>
        <strain evidence="11">JCM 30884</strain>
    </source>
</reference>
<keyword evidence="7" id="KW-0902">Two-component regulatory system</keyword>
<accession>A0A6N4TIB5</accession>
<feature type="transmembrane region" description="Helical" evidence="8">
    <location>
        <begin position="12"/>
        <end position="37"/>
    </location>
</feature>
<keyword evidence="11" id="KW-1185">Reference proteome</keyword>
<dbReference type="PANTHER" id="PTHR45453:SF1">
    <property type="entry name" value="PHOSPHATE REGULON SENSOR PROTEIN PHOR"/>
    <property type="match status" value="1"/>
</dbReference>
<dbReference type="GO" id="GO:0000155">
    <property type="term" value="F:phosphorelay sensor kinase activity"/>
    <property type="evidence" value="ECO:0007669"/>
    <property type="project" value="InterPro"/>
</dbReference>
<evidence type="ECO:0000256" key="4">
    <source>
        <dbReference type="ARBA" id="ARBA00022553"/>
    </source>
</evidence>
<gene>
    <name evidence="10" type="ORF">Aargi30884_11270</name>
</gene>
<dbReference type="FunFam" id="3.30.565.10:FF:000006">
    <property type="entry name" value="Sensor histidine kinase WalK"/>
    <property type="match status" value="1"/>
</dbReference>
<dbReference type="InterPro" id="IPR005467">
    <property type="entry name" value="His_kinase_dom"/>
</dbReference>
<dbReference type="InterPro" id="IPR003594">
    <property type="entry name" value="HATPase_dom"/>
</dbReference>
<dbReference type="RefSeq" id="WP_163051702.1">
    <property type="nucleotide sequence ID" value="NZ_AP019695.1"/>
</dbReference>
<keyword evidence="4" id="KW-0597">Phosphoprotein</keyword>
<dbReference type="Pfam" id="PF00512">
    <property type="entry name" value="HisKA"/>
    <property type="match status" value="1"/>
</dbReference>
<feature type="domain" description="Histidine kinase" evidence="9">
    <location>
        <begin position="147"/>
        <end position="362"/>
    </location>
</feature>
<dbReference type="SMART" id="SM00388">
    <property type="entry name" value="HisKA"/>
    <property type="match status" value="1"/>
</dbReference>
<dbReference type="InterPro" id="IPR036890">
    <property type="entry name" value="HATPase_C_sf"/>
</dbReference>
<keyword evidence="6 10" id="KW-0418">Kinase</keyword>
<dbReference type="SUPFAM" id="SSF55874">
    <property type="entry name" value="ATPase domain of HSP90 chaperone/DNA topoisomerase II/histidine kinase"/>
    <property type="match status" value="1"/>
</dbReference>
<evidence type="ECO:0000256" key="2">
    <source>
        <dbReference type="ARBA" id="ARBA00004370"/>
    </source>
</evidence>
<dbReference type="GO" id="GO:0004721">
    <property type="term" value="F:phosphoprotein phosphatase activity"/>
    <property type="evidence" value="ECO:0007669"/>
    <property type="project" value="TreeGrafter"/>
</dbReference>
<dbReference type="Pfam" id="PF02518">
    <property type="entry name" value="HATPase_c"/>
    <property type="match status" value="1"/>
</dbReference>
<feature type="transmembrane region" description="Helical" evidence="8">
    <location>
        <begin position="66"/>
        <end position="85"/>
    </location>
</feature>
<dbReference type="AlphaFoldDB" id="A0A6N4TIB5"/>
<dbReference type="Gene3D" id="3.30.565.10">
    <property type="entry name" value="Histidine kinase-like ATPase, C-terminal domain"/>
    <property type="match status" value="1"/>
</dbReference>
<dbReference type="EMBL" id="AP019695">
    <property type="protein sequence ID" value="BBK22224.1"/>
    <property type="molecule type" value="Genomic_DNA"/>
</dbReference>
<dbReference type="Gene3D" id="1.10.287.130">
    <property type="match status" value="1"/>
</dbReference>
<protein>
    <recommendedName>
        <fullName evidence="3">histidine kinase</fullName>
        <ecNumber evidence="3">2.7.13.3</ecNumber>
    </recommendedName>
</protein>
<evidence type="ECO:0000313" key="10">
    <source>
        <dbReference type="EMBL" id="BBK22224.1"/>
    </source>
</evidence>
<sequence>MKNNLYRRVQRRLTLIFLLCTVLVTFVLLLIIAILFYRSSFLASMGALKESDFLYFYRYHTWEMNTFLFAGSYIFMLFFFLHSFFKCMDALVIFMQGKELDSYPIFLKYIPEFQEALKKIEQMKEKREETRKLSLQETEHKNELLMYLAHDLKTPLTSMIGYINHILDHKLEKEEEKKAILIASEKARRLDTLIDEFSEMLRYDDRVEHLENSEIDVSVLLKQQLTGFYPLLEQNHMTLQENIEDDLMVYGDYDKLQRVFDNLLRNALNYSTPSSIISICGKKQEEKICITLSNQSEDLNQESVLHLFDKFYRAGSARTSSSGGAGLGLAIAKEIITLHKGTIEASIKDDRITFVICLPNKEEEKL</sequence>
<evidence type="ECO:0000259" key="9">
    <source>
        <dbReference type="PROSITE" id="PS50109"/>
    </source>
</evidence>
<evidence type="ECO:0000313" key="11">
    <source>
        <dbReference type="Proteomes" id="UP000464754"/>
    </source>
</evidence>
<dbReference type="SUPFAM" id="SSF47384">
    <property type="entry name" value="Homodimeric domain of signal transducing histidine kinase"/>
    <property type="match status" value="1"/>
</dbReference>
<dbReference type="PRINTS" id="PR00344">
    <property type="entry name" value="BCTRLSENSOR"/>
</dbReference>
<keyword evidence="8" id="KW-0472">Membrane</keyword>
<evidence type="ECO:0000256" key="5">
    <source>
        <dbReference type="ARBA" id="ARBA00022679"/>
    </source>
</evidence>
<evidence type="ECO:0000256" key="8">
    <source>
        <dbReference type="SAM" id="Phobius"/>
    </source>
</evidence>
<evidence type="ECO:0000256" key="1">
    <source>
        <dbReference type="ARBA" id="ARBA00000085"/>
    </source>
</evidence>
<proteinExistence type="predicted"/>
<dbReference type="PROSITE" id="PS50109">
    <property type="entry name" value="HIS_KIN"/>
    <property type="match status" value="1"/>
</dbReference>
<dbReference type="CDD" id="cd00082">
    <property type="entry name" value="HisKA"/>
    <property type="match status" value="1"/>
</dbReference>
<comment type="catalytic activity">
    <reaction evidence="1">
        <text>ATP + protein L-histidine = ADP + protein N-phospho-L-histidine.</text>
        <dbReference type="EC" id="2.7.13.3"/>
    </reaction>
</comment>
<dbReference type="InterPro" id="IPR003661">
    <property type="entry name" value="HisK_dim/P_dom"/>
</dbReference>
<dbReference type="EC" id="2.7.13.3" evidence="3"/>
<keyword evidence="8" id="KW-1133">Transmembrane helix</keyword>
<keyword evidence="5" id="KW-0808">Transferase</keyword>
<dbReference type="GO" id="GO:0016036">
    <property type="term" value="P:cellular response to phosphate starvation"/>
    <property type="evidence" value="ECO:0007669"/>
    <property type="project" value="TreeGrafter"/>
</dbReference>
<comment type="subcellular location">
    <subcellularLocation>
        <location evidence="2">Membrane</location>
    </subcellularLocation>
</comment>